<evidence type="ECO:0000313" key="10">
    <source>
        <dbReference type="EMBL" id="KRK83049.1"/>
    </source>
</evidence>
<dbReference type="AlphaFoldDB" id="A0A0R1KQS0"/>
<comment type="subcellular location">
    <subcellularLocation>
        <location evidence="1">Cell membrane</location>
        <topology evidence="1">Multi-pass membrane protein</topology>
    </subcellularLocation>
</comment>
<feature type="transmembrane region" description="Helical" evidence="9">
    <location>
        <begin position="12"/>
        <end position="38"/>
    </location>
</feature>
<feature type="transmembrane region" description="Helical" evidence="9">
    <location>
        <begin position="71"/>
        <end position="96"/>
    </location>
</feature>
<dbReference type="Gene3D" id="1.10.1760.20">
    <property type="match status" value="1"/>
</dbReference>
<feature type="transmembrane region" description="Helical" evidence="9">
    <location>
        <begin position="149"/>
        <end position="173"/>
    </location>
</feature>
<dbReference type="PANTHER" id="PTHR38438:SF1">
    <property type="entry name" value="RIBOFLAVIN TRANSPORTER RIBU"/>
    <property type="match status" value="1"/>
</dbReference>
<evidence type="ECO:0000256" key="1">
    <source>
        <dbReference type="ARBA" id="ARBA00004651"/>
    </source>
</evidence>
<evidence type="ECO:0000256" key="3">
    <source>
        <dbReference type="ARBA" id="ARBA00022448"/>
    </source>
</evidence>
<comment type="function">
    <text evidence="8">Probably a riboflavin-binding protein that interacts with the energy-coupling factor (ECF) ABC-transporter complex.</text>
</comment>
<name>A0A0R1KQS0_9LACO</name>
<dbReference type="STRING" id="1423788.FC78_GL001857"/>
<dbReference type="PANTHER" id="PTHR38438">
    <property type="entry name" value="RIBOFLAVIN TRANSPORTER RIBU"/>
    <property type="match status" value="1"/>
</dbReference>
<dbReference type="Proteomes" id="UP000051515">
    <property type="component" value="Unassembled WGS sequence"/>
</dbReference>
<dbReference type="PATRIC" id="fig|1423788.3.peg.1919"/>
<dbReference type="Pfam" id="PF12822">
    <property type="entry name" value="ECF_trnsprt"/>
    <property type="match status" value="1"/>
</dbReference>
<keyword evidence="5 9" id="KW-0812">Transmembrane</keyword>
<keyword evidence="4 8" id="KW-1003">Cell membrane</keyword>
<evidence type="ECO:0000256" key="8">
    <source>
        <dbReference type="PIRNR" id="PIRNR037778"/>
    </source>
</evidence>
<accession>A0A0R1KQS0</accession>
<dbReference type="OrthoDB" id="9809216at2"/>
<gene>
    <name evidence="10" type="ORF">FC78_GL001857</name>
</gene>
<evidence type="ECO:0000256" key="9">
    <source>
        <dbReference type="SAM" id="Phobius"/>
    </source>
</evidence>
<comment type="similarity">
    <text evidence="2 8">Belongs to the prokaryotic riboflavin transporter (P-RFT) (TC 2.A.87) family.</text>
</comment>
<comment type="caution">
    <text evidence="10">The sequence shown here is derived from an EMBL/GenBank/DDBJ whole genome shotgun (WGS) entry which is preliminary data.</text>
</comment>
<protein>
    <recommendedName>
        <fullName evidence="8">Riboflavin transporter</fullName>
    </recommendedName>
</protein>
<evidence type="ECO:0000256" key="4">
    <source>
        <dbReference type="ARBA" id="ARBA00022475"/>
    </source>
</evidence>
<keyword evidence="6 9" id="KW-1133">Transmembrane helix</keyword>
<keyword evidence="11" id="KW-1185">Reference proteome</keyword>
<dbReference type="InterPro" id="IPR024529">
    <property type="entry name" value="ECF_trnsprt_substrate-spec"/>
</dbReference>
<feature type="transmembrane region" description="Helical" evidence="9">
    <location>
        <begin position="108"/>
        <end position="129"/>
    </location>
</feature>
<keyword evidence="7 8" id="KW-0472">Membrane</keyword>
<evidence type="ECO:0000313" key="11">
    <source>
        <dbReference type="Proteomes" id="UP000051515"/>
    </source>
</evidence>
<reference evidence="10 11" key="1">
    <citation type="journal article" date="2015" name="Genome Announc.">
        <title>Expanding the biotechnology potential of lactobacilli through comparative genomics of 213 strains and associated genera.</title>
        <authorList>
            <person name="Sun Z."/>
            <person name="Harris H.M."/>
            <person name="McCann A."/>
            <person name="Guo C."/>
            <person name="Argimon S."/>
            <person name="Zhang W."/>
            <person name="Yang X."/>
            <person name="Jeffery I.B."/>
            <person name="Cooney J.C."/>
            <person name="Kagawa T.F."/>
            <person name="Liu W."/>
            <person name="Song Y."/>
            <person name="Salvetti E."/>
            <person name="Wrobel A."/>
            <person name="Rasinkangas P."/>
            <person name="Parkhill J."/>
            <person name="Rea M.C."/>
            <person name="O'Sullivan O."/>
            <person name="Ritari J."/>
            <person name="Douillard F.P."/>
            <person name="Paul Ross R."/>
            <person name="Yang R."/>
            <person name="Briner A.E."/>
            <person name="Felis G.E."/>
            <person name="de Vos W.M."/>
            <person name="Barrangou R."/>
            <person name="Klaenhammer T.R."/>
            <person name="Caufield P.W."/>
            <person name="Cui Y."/>
            <person name="Zhang H."/>
            <person name="O'Toole P.W."/>
        </authorList>
    </citation>
    <scope>NUCLEOTIDE SEQUENCE [LARGE SCALE GENOMIC DNA]</scope>
    <source>
        <strain evidence="10 11">DSM 19674</strain>
    </source>
</reference>
<evidence type="ECO:0000256" key="2">
    <source>
        <dbReference type="ARBA" id="ARBA00005540"/>
    </source>
</evidence>
<dbReference type="EMBL" id="AZDY01000037">
    <property type="protein sequence ID" value="KRK83049.1"/>
    <property type="molecule type" value="Genomic_DNA"/>
</dbReference>
<evidence type="ECO:0000256" key="5">
    <source>
        <dbReference type="ARBA" id="ARBA00022692"/>
    </source>
</evidence>
<sequence>MGKSLDKMHEVIGVAVFAALGTILMFFEFPILFWLPFLKVDLSDVVTLIGTFAFGPVGGVLIALLKSMVHVIVTGSGVAGLIGNGAAFVGSVALLLPFNYFWKKNKKVMAVIAGTVVMTVIMSLLNYFVVMPLYMNVIGMKLNMSLAEYVATGVVPFNIVKALIISAATMIVYPRIKGHFSIK</sequence>
<feature type="transmembrane region" description="Helical" evidence="9">
    <location>
        <begin position="45"/>
        <end position="65"/>
    </location>
</feature>
<evidence type="ECO:0000256" key="6">
    <source>
        <dbReference type="ARBA" id="ARBA00022989"/>
    </source>
</evidence>
<evidence type="ECO:0000256" key="7">
    <source>
        <dbReference type="ARBA" id="ARBA00023136"/>
    </source>
</evidence>
<dbReference type="GO" id="GO:0032217">
    <property type="term" value="F:riboflavin transmembrane transporter activity"/>
    <property type="evidence" value="ECO:0007669"/>
    <property type="project" value="UniProtKB-UniRule"/>
</dbReference>
<dbReference type="RefSeq" id="WP_056952345.1">
    <property type="nucleotide sequence ID" value="NZ_AZDY01000037.1"/>
</dbReference>
<dbReference type="GO" id="GO:0005886">
    <property type="term" value="C:plasma membrane"/>
    <property type="evidence" value="ECO:0007669"/>
    <property type="project" value="UniProtKB-SubCell"/>
</dbReference>
<dbReference type="PIRSF" id="PIRSF037778">
    <property type="entry name" value="UCP037778_transp_RibU"/>
    <property type="match status" value="1"/>
</dbReference>
<proteinExistence type="inferred from homology"/>
<dbReference type="InterPro" id="IPR025720">
    <property type="entry name" value="RibU"/>
</dbReference>
<organism evidence="10 11">
    <name type="scientific">Companilactobacillus bobalius DSM 19674</name>
    <dbReference type="NCBI Taxonomy" id="1423788"/>
    <lineage>
        <taxon>Bacteria</taxon>
        <taxon>Bacillati</taxon>
        <taxon>Bacillota</taxon>
        <taxon>Bacilli</taxon>
        <taxon>Lactobacillales</taxon>
        <taxon>Lactobacillaceae</taxon>
        <taxon>Companilactobacillus</taxon>
        <taxon>Companilactobacillus bobalius</taxon>
    </lineage>
</organism>
<keyword evidence="3 8" id="KW-0813">Transport</keyword>